<dbReference type="InterPro" id="IPR054243">
    <property type="entry name" value="DUF6970"/>
</dbReference>
<dbReference type="OrthoDB" id="10000269at2759"/>
<comment type="caution">
    <text evidence="2">The sequence shown here is derived from an EMBL/GenBank/DDBJ whole genome shotgun (WGS) entry which is preliminary data.</text>
</comment>
<reference evidence="2" key="1">
    <citation type="submission" date="2021-02" db="EMBL/GenBank/DDBJ databases">
        <authorList>
            <person name="Nowell W R."/>
        </authorList>
    </citation>
    <scope>NUCLEOTIDE SEQUENCE</scope>
</reference>
<dbReference type="Proteomes" id="UP000663852">
    <property type="component" value="Unassembled WGS sequence"/>
</dbReference>
<sequence length="138" mass="15622">MFAFLLRSTLHNLHSNSCVFFSASLIDFAVQIYTHQKIATLSTQARIPHCIQKRINAIAAQPVWNPPATVYEYLYQNKRTFLFSSNCCDQFNELYDKKCNRICAPSGGFTGRGDGKCSDFTTTAKTIGKVWQDPRTRG</sequence>
<protein>
    <recommendedName>
        <fullName evidence="1">DUF6970 domain-containing protein</fullName>
    </recommendedName>
</protein>
<dbReference type="Pfam" id="PF22311">
    <property type="entry name" value="DUF6970"/>
    <property type="match status" value="1"/>
</dbReference>
<name>A0A813N2D7_ADIRI</name>
<gene>
    <name evidence="2" type="ORF">EDS130_LOCUS1185</name>
</gene>
<evidence type="ECO:0000259" key="1">
    <source>
        <dbReference type="Pfam" id="PF22311"/>
    </source>
</evidence>
<proteinExistence type="predicted"/>
<dbReference type="EMBL" id="CAJNOJ010000003">
    <property type="protein sequence ID" value="CAF0732379.1"/>
    <property type="molecule type" value="Genomic_DNA"/>
</dbReference>
<accession>A0A813N2D7</accession>
<evidence type="ECO:0000313" key="2">
    <source>
        <dbReference type="EMBL" id="CAF0732379.1"/>
    </source>
</evidence>
<organism evidence="2 3">
    <name type="scientific">Adineta ricciae</name>
    <name type="common">Rotifer</name>
    <dbReference type="NCBI Taxonomy" id="249248"/>
    <lineage>
        <taxon>Eukaryota</taxon>
        <taxon>Metazoa</taxon>
        <taxon>Spiralia</taxon>
        <taxon>Gnathifera</taxon>
        <taxon>Rotifera</taxon>
        <taxon>Eurotatoria</taxon>
        <taxon>Bdelloidea</taxon>
        <taxon>Adinetida</taxon>
        <taxon>Adinetidae</taxon>
        <taxon>Adineta</taxon>
    </lineage>
</organism>
<dbReference type="AlphaFoldDB" id="A0A813N2D7"/>
<feature type="domain" description="DUF6970" evidence="1">
    <location>
        <begin position="57"/>
        <end position="133"/>
    </location>
</feature>
<evidence type="ECO:0000313" key="3">
    <source>
        <dbReference type="Proteomes" id="UP000663852"/>
    </source>
</evidence>